<feature type="region of interest" description="Disordered" evidence="1">
    <location>
        <begin position="118"/>
        <end position="252"/>
    </location>
</feature>
<feature type="compositionally biased region" description="Polar residues" evidence="1">
    <location>
        <begin position="296"/>
        <end position="308"/>
    </location>
</feature>
<dbReference type="GO" id="GO:0032588">
    <property type="term" value="C:trans-Golgi network membrane"/>
    <property type="evidence" value="ECO:0007669"/>
    <property type="project" value="InterPro"/>
</dbReference>
<feature type="compositionally biased region" description="Acidic residues" evidence="1">
    <location>
        <begin position="495"/>
        <end position="504"/>
    </location>
</feature>
<feature type="compositionally biased region" description="Basic and acidic residues" evidence="1">
    <location>
        <begin position="482"/>
        <end position="491"/>
    </location>
</feature>
<feature type="compositionally biased region" description="Polar residues" evidence="1">
    <location>
        <begin position="140"/>
        <end position="176"/>
    </location>
</feature>
<protein>
    <submittedName>
        <fullName evidence="3">AFTPH protein</fullName>
    </submittedName>
</protein>
<dbReference type="InterPro" id="IPR029205">
    <property type="entry name" value="Clathrin-bd"/>
</dbReference>
<name>A0A8J9ZR96_BRALA</name>
<evidence type="ECO:0000256" key="1">
    <source>
        <dbReference type="SAM" id="MobiDB-lite"/>
    </source>
</evidence>
<dbReference type="Pfam" id="PF15045">
    <property type="entry name" value="Clathrin_bdg"/>
    <property type="match status" value="1"/>
</dbReference>
<accession>A0A8J9ZR96</accession>
<evidence type="ECO:0000313" key="3">
    <source>
        <dbReference type="EMBL" id="CAH1262084.1"/>
    </source>
</evidence>
<sequence length="918" mass="97322">MASGNFAPMLSSSPPPLEEGHSMTDDFDDDDFGNFSSAVDSFSPGQNDSFTFQTVKDSHGVDEDGVKDSLENGGWAAFESHKPGTFPVQNGPTSVVDSNANGLEAWEGDLKPEGLGMGTGAMTGSVAQSTLNDDFGDFSSVPTSDVRTESSEGQENVSQQDTTVVTNGSPSEQGSASAEFGDFSGSQETKNSLTEDDCTCQGESNAAKENSSHEHTDLTMEEESGNDRQSPSKCDTNATSVLEHTGEEQSQVKLAGAFPKHSPGDSDCMSSKAEVGEGGKMVIQLEMSAEQREGQLNDTNSQGEQTITCPEGDKVGDCTGSALEEAETDEFGDFSKPSVGKPLDVISEEVPCDKEDNDDGWASFRGPAGEFGSFSDFTLVGKRPEDGNVDLYSNASDWGSASDYSRQDDEFSDFASTQETPQDETLPIDSLSDEACPSGDRSTKPDGDFVESEDLATQVEDVQSKPSGDKDLSSQDTNIVEKSVDDNDKPAYDSTGDDGEDDFGDFTSTDQPTSADTAAEDFSVVKSEDDRTDDFGEFSAPGPKAEDSEFGEFSTGDSKEDDWASFSGPSDFGEFSEGQEKPTKEEDKFGSFASTSGPEFGDFGGFQQTSSSASTSISGSQAGDAFLNCFPVKQLGSSEVLLELLLDIITQQSAQAGPDSKDKKTTPLHLWDSLKDIDSTHALSFTWMHSQERERLLCSLGVDMRNILLPGKKALPAYAASLGMLEPTKGPVQPVSAAEKITSLTVDEPVQLKDNSKESIPPAEFDWDSSGLVNPLDGLQMRDEFGNVTGGRSASTSGSTVLNLDFFASIDDDLGTSSKSPAPLDAALMGLGLDLSPSLAPPPGSKPQSTTYDSLLASIKTSATITTPLRKDVDKDLSEEARGIMSRLPELSFMTAKVLMFPASLSKAQEDTPGSDGS</sequence>
<evidence type="ECO:0000313" key="4">
    <source>
        <dbReference type="Proteomes" id="UP000838412"/>
    </source>
</evidence>
<dbReference type="PANTHER" id="PTHR16156">
    <property type="entry name" value="AFTIPHILIN A-RELATED"/>
    <property type="match status" value="1"/>
</dbReference>
<dbReference type="PANTHER" id="PTHR16156:SF10">
    <property type="entry name" value="AFTIPHILIN-RELATED"/>
    <property type="match status" value="1"/>
</dbReference>
<gene>
    <name evidence="3" type="primary">AFTPH</name>
    <name evidence="3" type="ORF">BLAG_LOCUS17312</name>
</gene>
<dbReference type="Proteomes" id="UP000838412">
    <property type="component" value="Chromosome 4"/>
</dbReference>
<feature type="region of interest" description="Disordered" evidence="1">
    <location>
        <begin position="1"/>
        <end position="52"/>
    </location>
</feature>
<dbReference type="InterPro" id="IPR046359">
    <property type="entry name" value="Aftin-like"/>
</dbReference>
<dbReference type="EMBL" id="OV696689">
    <property type="protein sequence ID" value="CAH1262084.1"/>
    <property type="molecule type" value="Genomic_DNA"/>
</dbReference>
<feature type="domain" description="Aftiphilin clathrin-binding box" evidence="2">
    <location>
        <begin position="669"/>
        <end position="733"/>
    </location>
</feature>
<reference evidence="3" key="1">
    <citation type="submission" date="2022-01" db="EMBL/GenBank/DDBJ databases">
        <authorList>
            <person name="Braso-Vives M."/>
        </authorList>
    </citation>
    <scope>NUCLEOTIDE SEQUENCE</scope>
</reference>
<dbReference type="OrthoDB" id="5917212at2759"/>
<keyword evidence="4" id="KW-1185">Reference proteome</keyword>
<feature type="compositionally biased region" description="Polar residues" evidence="1">
    <location>
        <begin position="34"/>
        <end position="52"/>
    </location>
</feature>
<feature type="compositionally biased region" description="Polar residues" evidence="1">
    <location>
        <begin position="227"/>
        <end position="252"/>
    </location>
</feature>
<feature type="compositionally biased region" description="Basic and acidic residues" evidence="1">
    <location>
        <begin position="578"/>
        <end position="589"/>
    </location>
</feature>
<dbReference type="GO" id="GO:0030121">
    <property type="term" value="C:AP-1 adaptor complex"/>
    <property type="evidence" value="ECO:0007669"/>
    <property type="project" value="TreeGrafter"/>
</dbReference>
<organism evidence="3 4">
    <name type="scientific">Branchiostoma lanceolatum</name>
    <name type="common">Common lancelet</name>
    <name type="synonym">Amphioxus lanceolatum</name>
    <dbReference type="NCBI Taxonomy" id="7740"/>
    <lineage>
        <taxon>Eukaryota</taxon>
        <taxon>Metazoa</taxon>
        <taxon>Chordata</taxon>
        <taxon>Cephalochordata</taxon>
        <taxon>Leptocardii</taxon>
        <taxon>Amphioxiformes</taxon>
        <taxon>Branchiostomatidae</taxon>
        <taxon>Branchiostoma</taxon>
    </lineage>
</organism>
<feature type="region of interest" description="Disordered" evidence="1">
    <location>
        <begin position="292"/>
        <end position="319"/>
    </location>
</feature>
<feature type="region of interest" description="Disordered" evidence="1">
    <location>
        <begin position="351"/>
        <end position="594"/>
    </location>
</feature>
<proteinExistence type="predicted"/>
<evidence type="ECO:0000259" key="2">
    <source>
        <dbReference type="Pfam" id="PF15045"/>
    </source>
</evidence>
<dbReference type="GO" id="GO:0030276">
    <property type="term" value="F:clathrin binding"/>
    <property type="evidence" value="ECO:0007669"/>
    <property type="project" value="InterPro"/>
</dbReference>
<dbReference type="AlphaFoldDB" id="A0A8J9ZR96"/>
<feature type="compositionally biased region" description="Polar residues" evidence="1">
    <location>
        <begin position="391"/>
        <end position="404"/>
    </location>
</feature>